<comment type="subcellular location">
    <subcellularLocation>
        <location evidence="1">Cell membrane</location>
        <topology evidence="1">Multi-pass membrane protein</topology>
    </subcellularLocation>
</comment>
<keyword evidence="3 6" id="KW-0812">Transmembrane</keyword>
<feature type="transmembrane region" description="Helical" evidence="6">
    <location>
        <begin position="157"/>
        <end position="178"/>
    </location>
</feature>
<evidence type="ECO:0000313" key="8">
    <source>
        <dbReference type="Proteomes" id="UP001501084"/>
    </source>
</evidence>
<keyword evidence="8" id="KW-1185">Reference proteome</keyword>
<dbReference type="RefSeq" id="WP_346058642.1">
    <property type="nucleotide sequence ID" value="NZ_BAAAOP010000012.1"/>
</dbReference>
<dbReference type="Pfam" id="PF09678">
    <property type="entry name" value="Caa3_CtaG"/>
    <property type="match status" value="1"/>
</dbReference>
<feature type="transmembrane region" description="Helical" evidence="6">
    <location>
        <begin position="50"/>
        <end position="72"/>
    </location>
</feature>
<evidence type="ECO:0000256" key="6">
    <source>
        <dbReference type="SAM" id="Phobius"/>
    </source>
</evidence>
<feature type="transmembrane region" description="Helical" evidence="6">
    <location>
        <begin position="126"/>
        <end position="145"/>
    </location>
</feature>
<feature type="transmembrane region" description="Helical" evidence="6">
    <location>
        <begin position="232"/>
        <end position="251"/>
    </location>
</feature>
<name>A0ABP5N3X7_9MICO</name>
<feature type="transmembrane region" description="Helical" evidence="6">
    <location>
        <begin position="84"/>
        <end position="105"/>
    </location>
</feature>
<protein>
    <submittedName>
        <fullName evidence="7">Cytochrome c oxidase assembly protein</fullName>
    </submittedName>
</protein>
<feature type="transmembrane region" description="Helical" evidence="6">
    <location>
        <begin position="190"/>
        <end position="212"/>
    </location>
</feature>
<evidence type="ECO:0000256" key="5">
    <source>
        <dbReference type="ARBA" id="ARBA00023136"/>
    </source>
</evidence>
<accession>A0ABP5N3X7</accession>
<proteinExistence type="predicted"/>
<keyword evidence="4 6" id="KW-1133">Transmembrane helix</keyword>
<evidence type="ECO:0000256" key="3">
    <source>
        <dbReference type="ARBA" id="ARBA00022692"/>
    </source>
</evidence>
<evidence type="ECO:0000256" key="2">
    <source>
        <dbReference type="ARBA" id="ARBA00022475"/>
    </source>
</evidence>
<evidence type="ECO:0000313" key="7">
    <source>
        <dbReference type="EMBL" id="GAA2190410.1"/>
    </source>
</evidence>
<dbReference type="EMBL" id="BAAAOP010000012">
    <property type="protein sequence ID" value="GAA2190410.1"/>
    <property type="molecule type" value="Genomic_DNA"/>
</dbReference>
<organism evidence="7 8">
    <name type="scientific">Leucobacter alluvii</name>
    <dbReference type="NCBI Taxonomy" id="340321"/>
    <lineage>
        <taxon>Bacteria</taxon>
        <taxon>Bacillati</taxon>
        <taxon>Actinomycetota</taxon>
        <taxon>Actinomycetes</taxon>
        <taxon>Micrococcales</taxon>
        <taxon>Microbacteriaceae</taxon>
        <taxon>Leucobacter</taxon>
    </lineage>
</organism>
<reference evidence="8" key="1">
    <citation type="journal article" date="2019" name="Int. J. Syst. Evol. Microbiol.">
        <title>The Global Catalogue of Microorganisms (GCM) 10K type strain sequencing project: providing services to taxonomists for standard genome sequencing and annotation.</title>
        <authorList>
            <consortium name="The Broad Institute Genomics Platform"/>
            <consortium name="The Broad Institute Genome Sequencing Center for Infectious Disease"/>
            <person name="Wu L."/>
            <person name="Ma J."/>
        </authorList>
    </citation>
    <scope>NUCLEOTIDE SEQUENCE [LARGE SCALE GENOMIC DNA]</scope>
    <source>
        <strain evidence="8">JCM 14919</strain>
    </source>
</reference>
<gene>
    <name evidence="7" type="ORF">GCM10009786_27600</name>
</gene>
<evidence type="ECO:0000256" key="4">
    <source>
        <dbReference type="ARBA" id="ARBA00022989"/>
    </source>
</evidence>
<comment type="caution">
    <text evidence="7">The sequence shown here is derived from an EMBL/GenBank/DDBJ whole genome shotgun (WGS) entry which is preliminary data.</text>
</comment>
<dbReference type="Proteomes" id="UP001501084">
    <property type="component" value="Unassembled WGS sequence"/>
</dbReference>
<feature type="transmembrane region" description="Helical" evidence="6">
    <location>
        <begin position="18"/>
        <end position="38"/>
    </location>
</feature>
<keyword evidence="2" id="KW-1003">Cell membrane</keyword>
<keyword evidence="5 6" id="KW-0472">Membrane</keyword>
<dbReference type="InterPro" id="IPR019108">
    <property type="entry name" value="Caa3_assmbl_CtaG-rel"/>
</dbReference>
<sequence>MIPAHTHGSPSSGVSSDLIALLPVLVAIAVYLAATAIGRQRGRSWPWFRTVFWIAGVLAAAAGFIGPLAAAAHESFVAHMATHLLVGMAAPLLLVLSAPMTLALRTLSVDPARRLSWLLRSPLARVLTHPVVAAALNVGGLWVLYRTPLYELMQRDVLVHLLVMLHVLAAGYLYTYALVGIDPSPHRSGFVRRSVVLVSSLAAHGILAKLLYAHPPPGVPVADAHTGARLMFTGGDAVDFVLMVLLCAEWYRATGRRLGATTTTMSVVRRTVTGARGGSRRTKGASS</sequence>
<evidence type="ECO:0000256" key="1">
    <source>
        <dbReference type="ARBA" id="ARBA00004651"/>
    </source>
</evidence>